<dbReference type="PANTHER" id="PTHR48182:SF2">
    <property type="entry name" value="PROTEIN SERAC1"/>
    <property type="match status" value="1"/>
</dbReference>
<evidence type="ECO:0000256" key="2">
    <source>
        <dbReference type="ARBA" id="ARBA00004240"/>
    </source>
</evidence>
<comment type="subcellular location">
    <subcellularLocation>
        <location evidence="2">Endoplasmic reticulum</location>
    </subcellularLocation>
    <subcellularLocation>
        <location evidence="3">Membrane</location>
    </subcellularLocation>
    <subcellularLocation>
        <location evidence="1">Mitochondrion</location>
    </subcellularLocation>
</comment>
<evidence type="ECO:0000256" key="6">
    <source>
        <dbReference type="ARBA" id="ARBA00023128"/>
    </source>
</evidence>
<name>A0A6A5VTR1_9PLEO</name>
<organism evidence="10 11">
    <name type="scientific">Bimuria novae-zelandiae CBS 107.79</name>
    <dbReference type="NCBI Taxonomy" id="1447943"/>
    <lineage>
        <taxon>Eukaryota</taxon>
        <taxon>Fungi</taxon>
        <taxon>Dikarya</taxon>
        <taxon>Ascomycota</taxon>
        <taxon>Pezizomycotina</taxon>
        <taxon>Dothideomycetes</taxon>
        <taxon>Pleosporomycetidae</taxon>
        <taxon>Pleosporales</taxon>
        <taxon>Massarineae</taxon>
        <taxon>Didymosphaeriaceae</taxon>
        <taxon>Bimuria</taxon>
    </lineage>
</organism>
<dbReference type="InterPro" id="IPR029058">
    <property type="entry name" value="AB_hydrolase_fold"/>
</dbReference>
<proteinExistence type="inferred from homology"/>
<evidence type="ECO:0000313" key="10">
    <source>
        <dbReference type="EMBL" id="KAF1976637.1"/>
    </source>
</evidence>
<dbReference type="InterPro" id="IPR007751">
    <property type="entry name" value="DUF676_lipase-like"/>
</dbReference>
<keyword evidence="7" id="KW-0472">Membrane</keyword>
<keyword evidence="6" id="KW-0496">Mitochondrion</keyword>
<dbReference type="GO" id="GO:0016020">
    <property type="term" value="C:membrane"/>
    <property type="evidence" value="ECO:0007669"/>
    <property type="project" value="UniProtKB-SubCell"/>
</dbReference>
<dbReference type="GO" id="GO:0005739">
    <property type="term" value="C:mitochondrion"/>
    <property type="evidence" value="ECO:0007669"/>
    <property type="project" value="UniProtKB-SubCell"/>
</dbReference>
<evidence type="ECO:0000256" key="7">
    <source>
        <dbReference type="ARBA" id="ARBA00023136"/>
    </source>
</evidence>
<dbReference type="Pfam" id="PF05057">
    <property type="entry name" value="DUF676"/>
    <property type="match status" value="1"/>
</dbReference>
<dbReference type="Gene3D" id="3.40.50.1820">
    <property type="entry name" value="alpha/beta hydrolase"/>
    <property type="match status" value="1"/>
</dbReference>
<dbReference type="InterPro" id="IPR052374">
    <property type="entry name" value="SERAC1"/>
</dbReference>
<accession>A0A6A5VTR1</accession>
<gene>
    <name evidence="10" type="ORF">BU23DRAFT_565782</name>
</gene>
<evidence type="ECO:0000259" key="9">
    <source>
        <dbReference type="Pfam" id="PF05057"/>
    </source>
</evidence>
<dbReference type="AlphaFoldDB" id="A0A6A5VTR1"/>
<reference evidence="10" key="1">
    <citation type="journal article" date="2020" name="Stud. Mycol.">
        <title>101 Dothideomycetes genomes: a test case for predicting lifestyles and emergence of pathogens.</title>
        <authorList>
            <person name="Haridas S."/>
            <person name="Albert R."/>
            <person name="Binder M."/>
            <person name="Bloem J."/>
            <person name="Labutti K."/>
            <person name="Salamov A."/>
            <person name="Andreopoulos B."/>
            <person name="Baker S."/>
            <person name="Barry K."/>
            <person name="Bills G."/>
            <person name="Bluhm B."/>
            <person name="Cannon C."/>
            <person name="Castanera R."/>
            <person name="Culley D."/>
            <person name="Daum C."/>
            <person name="Ezra D."/>
            <person name="Gonzalez J."/>
            <person name="Henrissat B."/>
            <person name="Kuo A."/>
            <person name="Liang C."/>
            <person name="Lipzen A."/>
            <person name="Lutzoni F."/>
            <person name="Magnuson J."/>
            <person name="Mondo S."/>
            <person name="Nolan M."/>
            <person name="Ohm R."/>
            <person name="Pangilinan J."/>
            <person name="Park H.-J."/>
            <person name="Ramirez L."/>
            <person name="Alfaro M."/>
            <person name="Sun H."/>
            <person name="Tritt A."/>
            <person name="Yoshinaga Y."/>
            <person name="Zwiers L.-H."/>
            <person name="Turgeon B."/>
            <person name="Goodwin S."/>
            <person name="Spatafora J."/>
            <person name="Crous P."/>
            <person name="Grigoriev I."/>
        </authorList>
    </citation>
    <scope>NUCLEOTIDE SEQUENCE</scope>
    <source>
        <strain evidence="10">CBS 107.79</strain>
    </source>
</reference>
<evidence type="ECO:0000256" key="5">
    <source>
        <dbReference type="ARBA" id="ARBA00022824"/>
    </source>
</evidence>
<evidence type="ECO:0000256" key="4">
    <source>
        <dbReference type="ARBA" id="ARBA00007920"/>
    </source>
</evidence>
<feature type="compositionally biased region" description="Basic residues" evidence="8">
    <location>
        <begin position="45"/>
        <end position="59"/>
    </location>
</feature>
<dbReference type="OrthoDB" id="5086500at2759"/>
<evidence type="ECO:0000313" key="11">
    <source>
        <dbReference type="Proteomes" id="UP000800036"/>
    </source>
</evidence>
<dbReference type="EMBL" id="ML976666">
    <property type="protein sequence ID" value="KAF1976637.1"/>
    <property type="molecule type" value="Genomic_DNA"/>
</dbReference>
<dbReference type="SUPFAM" id="SSF53474">
    <property type="entry name" value="alpha/beta-Hydrolases"/>
    <property type="match status" value="1"/>
</dbReference>
<dbReference type="PANTHER" id="PTHR48182">
    <property type="entry name" value="PROTEIN SERAC1"/>
    <property type="match status" value="1"/>
</dbReference>
<evidence type="ECO:0000256" key="3">
    <source>
        <dbReference type="ARBA" id="ARBA00004370"/>
    </source>
</evidence>
<feature type="region of interest" description="Disordered" evidence="8">
    <location>
        <begin position="38"/>
        <end position="63"/>
    </location>
</feature>
<dbReference type="GO" id="GO:0005783">
    <property type="term" value="C:endoplasmic reticulum"/>
    <property type="evidence" value="ECO:0007669"/>
    <property type="project" value="UniProtKB-SubCell"/>
</dbReference>
<feature type="region of interest" description="Disordered" evidence="8">
    <location>
        <begin position="1"/>
        <end position="20"/>
    </location>
</feature>
<feature type="compositionally biased region" description="Polar residues" evidence="8">
    <location>
        <begin position="1"/>
        <end position="15"/>
    </location>
</feature>
<protein>
    <recommendedName>
        <fullName evidence="9">DUF676 domain-containing protein</fullName>
    </recommendedName>
</protein>
<evidence type="ECO:0000256" key="1">
    <source>
        <dbReference type="ARBA" id="ARBA00004173"/>
    </source>
</evidence>
<sequence length="316" mass="35036">MAQISSASLPRTQMGSGKCADSGFFQPIKFEIRRIPSNKRSASAQRHHGYGIRRSRSKRSVPEVDCQSGERIARMSVNYLASSGRQFRFVFTVRCKSIIAVHGMNTRNDLNHPNKTWTHQEPSIPQESRTHWLRDLLPSSVPHARIMAYQYNANVAFNSSTAGVQEQAENLLQHILVKREEAHAHSRPIVFIAHSLGGIIVKQALATAYKTSSGELATIYVFTFALCFFGVPHRGSSVPRQAWASIVRGIVQLYGNSTNASFLNSVTEGSNYAEQLQDSFKPLLGFYNVFTVCETKKEGAFGIVGGSRIPEKPGGY</sequence>
<evidence type="ECO:0000256" key="8">
    <source>
        <dbReference type="SAM" id="MobiDB-lite"/>
    </source>
</evidence>
<keyword evidence="11" id="KW-1185">Reference proteome</keyword>
<keyword evidence="5" id="KW-0256">Endoplasmic reticulum</keyword>
<comment type="similarity">
    <text evidence="4">Belongs to the putative lipase ROG1 family.</text>
</comment>
<feature type="domain" description="DUF676" evidence="9">
    <location>
        <begin position="129"/>
        <end position="242"/>
    </location>
</feature>
<dbReference type="Proteomes" id="UP000800036">
    <property type="component" value="Unassembled WGS sequence"/>
</dbReference>